<dbReference type="InterPro" id="IPR039542">
    <property type="entry name" value="Erv_N"/>
</dbReference>
<gene>
    <name evidence="9" type="ORF">PBRA_006570</name>
    <name evidence="10" type="ORF">PLBR_LOCUS1756</name>
</gene>
<dbReference type="Pfam" id="PF13850">
    <property type="entry name" value="ERGIC_N"/>
    <property type="match status" value="1"/>
</dbReference>
<dbReference type="AlphaFoldDB" id="A0A0G4ITL0"/>
<evidence type="ECO:0008006" key="13">
    <source>
        <dbReference type="Google" id="ProtNLM"/>
    </source>
</evidence>
<protein>
    <recommendedName>
        <fullName evidence="13">Endoplasmic reticulum vesicle transporter C-terminal domain-containing protein</fullName>
    </recommendedName>
</protein>
<dbReference type="GO" id="GO:0016020">
    <property type="term" value="C:membrane"/>
    <property type="evidence" value="ECO:0007669"/>
    <property type="project" value="UniProtKB-SubCell"/>
</dbReference>
<keyword evidence="5 6" id="KW-0472">Membrane</keyword>
<dbReference type="InterPro" id="IPR012936">
    <property type="entry name" value="Erv_C"/>
</dbReference>
<dbReference type="PANTHER" id="PTHR10984:SF25">
    <property type="entry name" value="ENDOPLASMIC RETICULUM-GOLGI INTERMEDIATE COMPARTMENT PROTEIN 3"/>
    <property type="match status" value="1"/>
</dbReference>
<comment type="subcellular location">
    <subcellularLocation>
        <location evidence="1">Membrane</location>
        <topology evidence="1">Multi-pass membrane protein</topology>
    </subcellularLocation>
</comment>
<name>A0A0G4ITL0_PLABS</name>
<dbReference type="GO" id="GO:0030134">
    <property type="term" value="C:COPII-coated ER to Golgi transport vesicle"/>
    <property type="evidence" value="ECO:0007669"/>
    <property type="project" value="TreeGrafter"/>
</dbReference>
<evidence type="ECO:0000313" key="9">
    <source>
        <dbReference type="EMBL" id="CEO98456.1"/>
    </source>
</evidence>
<keyword evidence="11" id="KW-1185">Reference proteome</keyword>
<geneLocation type="mitochondrion" evidence="10"/>
<feature type="domain" description="Endoplasmic reticulum vesicle transporter N-terminal" evidence="8">
    <location>
        <begin position="8"/>
        <end position="101"/>
    </location>
</feature>
<feature type="domain" description="Endoplasmic reticulum vesicle transporter C-terminal" evidence="7">
    <location>
        <begin position="136"/>
        <end position="314"/>
    </location>
</feature>
<reference evidence="9 11" key="1">
    <citation type="submission" date="2015-02" db="EMBL/GenBank/DDBJ databases">
        <authorList>
            <person name="Chooi Y.-H."/>
        </authorList>
    </citation>
    <scope>NUCLEOTIDE SEQUENCE [LARGE SCALE GENOMIC DNA]</scope>
    <source>
        <strain evidence="9">E3</strain>
    </source>
</reference>
<dbReference type="OrthoDB" id="270930at2759"/>
<sequence>MATFMSRLKRFDVYREVPSDLTEPTAAGGALSVVALATMALLFLSELASFLTTETTNTMFVDPSTDGPDSRITINMDITMHALPCSIVSVDAQDIMGSHQLDVGGGLIKTRLDSNGNPKGSPGESFSSLGLTLESARQYKGEGCRVHGSLFVKKVPGNFHVSAHAHYELAELYFDSKHPMNCSHHIHHLSYGEQPVDTSDIRHVSAFNPLDGVSKVIEPESAAGGGHDHTISFEYYIKIVPTIYTELNGKSTRTFQFTANSNSLEGHFQVPAVYFRYDLSPITVQFTKRRQPFLHFLVQLCAIIGGVFSTIQFVSMFSNRSLHHVMKKARQGKLG</sequence>
<proteinExistence type="inferred from homology"/>
<keyword evidence="3 6" id="KW-0812">Transmembrane</keyword>
<dbReference type="PANTHER" id="PTHR10984">
    <property type="entry name" value="ENDOPLASMIC RETICULUM-GOLGI INTERMEDIATE COMPARTMENT PROTEIN"/>
    <property type="match status" value="1"/>
</dbReference>
<evidence type="ECO:0000313" key="12">
    <source>
        <dbReference type="Proteomes" id="UP000290189"/>
    </source>
</evidence>
<dbReference type="GO" id="GO:0005783">
    <property type="term" value="C:endoplasmic reticulum"/>
    <property type="evidence" value="ECO:0007669"/>
    <property type="project" value="TreeGrafter"/>
</dbReference>
<feature type="transmembrane region" description="Helical" evidence="6">
    <location>
        <begin position="293"/>
        <end position="317"/>
    </location>
</feature>
<dbReference type="Proteomes" id="UP000039324">
    <property type="component" value="Unassembled WGS sequence"/>
</dbReference>
<dbReference type="EMBL" id="OVEO01000002">
    <property type="protein sequence ID" value="SPQ94541.1"/>
    <property type="molecule type" value="Genomic_DNA"/>
</dbReference>
<evidence type="ECO:0000313" key="11">
    <source>
        <dbReference type="Proteomes" id="UP000039324"/>
    </source>
</evidence>
<dbReference type="EMBL" id="CDSF01000084">
    <property type="protein sequence ID" value="CEO98456.1"/>
    <property type="molecule type" value="Genomic_DNA"/>
</dbReference>
<evidence type="ECO:0000256" key="2">
    <source>
        <dbReference type="ARBA" id="ARBA00005648"/>
    </source>
</evidence>
<dbReference type="Pfam" id="PF07970">
    <property type="entry name" value="COPIIcoated_ERV"/>
    <property type="match status" value="1"/>
</dbReference>
<evidence type="ECO:0000256" key="3">
    <source>
        <dbReference type="ARBA" id="ARBA00022692"/>
    </source>
</evidence>
<accession>A0A0G4ITL0</accession>
<evidence type="ECO:0000259" key="8">
    <source>
        <dbReference type="Pfam" id="PF13850"/>
    </source>
</evidence>
<keyword evidence="4 6" id="KW-1133">Transmembrane helix</keyword>
<comment type="similarity">
    <text evidence="2">Belongs to the ERGIC family.</text>
</comment>
<reference evidence="10 12" key="2">
    <citation type="submission" date="2018-03" db="EMBL/GenBank/DDBJ databases">
        <authorList>
            <person name="Fogelqvist J."/>
        </authorList>
    </citation>
    <scope>NUCLEOTIDE SEQUENCE [LARGE SCALE GENOMIC DNA]</scope>
</reference>
<dbReference type="OMA" id="IIPAVWF"/>
<evidence type="ECO:0000256" key="6">
    <source>
        <dbReference type="SAM" id="Phobius"/>
    </source>
</evidence>
<evidence type="ECO:0000259" key="7">
    <source>
        <dbReference type="Pfam" id="PF07970"/>
    </source>
</evidence>
<dbReference type="STRING" id="37360.A0A0G4ITL0"/>
<dbReference type="InterPro" id="IPR045888">
    <property type="entry name" value="Erv"/>
</dbReference>
<evidence type="ECO:0000256" key="1">
    <source>
        <dbReference type="ARBA" id="ARBA00004141"/>
    </source>
</evidence>
<dbReference type="Proteomes" id="UP000290189">
    <property type="component" value="Unassembled WGS sequence"/>
</dbReference>
<evidence type="ECO:0000256" key="4">
    <source>
        <dbReference type="ARBA" id="ARBA00022989"/>
    </source>
</evidence>
<keyword evidence="10" id="KW-0496">Mitochondrion</keyword>
<organism evidence="9 11">
    <name type="scientific">Plasmodiophora brassicae</name>
    <name type="common">Clubroot disease agent</name>
    <dbReference type="NCBI Taxonomy" id="37360"/>
    <lineage>
        <taxon>Eukaryota</taxon>
        <taxon>Sar</taxon>
        <taxon>Rhizaria</taxon>
        <taxon>Endomyxa</taxon>
        <taxon>Phytomyxea</taxon>
        <taxon>Plasmodiophorida</taxon>
        <taxon>Plasmodiophoridae</taxon>
        <taxon>Plasmodiophora</taxon>
    </lineage>
</organism>
<evidence type="ECO:0000256" key="5">
    <source>
        <dbReference type="ARBA" id="ARBA00023136"/>
    </source>
</evidence>
<evidence type="ECO:0000313" key="10">
    <source>
        <dbReference type="EMBL" id="SPQ94541.1"/>
    </source>
</evidence>